<proteinExistence type="predicted"/>
<dbReference type="Pfam" id="PF07423">
    <property type="entry name" value="DUF1510"/>
    <property type="match status" value="1"/>
</dbReference>
<organism evidence="4 5">
    <name type="scientific">Melghiribacillus thermohalophilus</name>
    <dbReference type="NCBI Taxonomy" id="1324956"/>
    <lineage>
        <taxon>Bacteria</taxon>
        <taxon>Bacillati</taxon>
        <taxon>Bacillota</taxon>
        <taxon>Bacilli</taxon>
        <taxon>Bacillales</taxon>
        <taxon>Bacillaceae</taxon>
        <taxon>Melghiribacillus</taxon>
    </lineage>
</organism>
<feature type="transmembrane region" description="Helical" evidence="2">
    <location>
        <begin position="30"/>
        <end position="47"/>
    </location>
</feature>
<sequence length="198" mass="22848">MSPDDFFHDEESRIERYEKRRKQTKNINRLLWVSGILAVLLISFFIFNEDEDTETASKSDDPVVEEESQSGESQSDQGENEEQNDSLPDSSEDETDNQLTENDDEMDLDRPDSSDEDQSGEEMTRDEHPDDNVQEVIVKDWEPVGTEQEEPHVTTYDKNSLDWQEMLKAIRYATGLQEGDMIPGGLKMEGVHKKSKQR</sequence>
<reference evidence="4 5" key="1">
    <citation type="submission" date="2019-03" db="EMBL/GenBank/DDBJ databases">
        <title>Genomic Encyclopedia of Type Strains, Phase IV (KMG-IV): sequencing the most valuable type-strain genomes for metagenomic binning, comparative biology and taxonomic classification.</title>
        <authorList>
            <person name="Goeker M."/>
        </authorList>
    </citation>
    <scope>NUCLEOTIDE SEQUENCE [LARGE SCALE GENOMIC DNA]</scope>
    <source>
        <strain evidence="4 5">DSM 25894</strain>
    </source>
</reference>
<comment type="caution">
    <text evidence="4">The sequence shown here is derived from an EMBL/GenBank/DDBJ whole genome shotgun (WGS) entry which is preliminary data.</text>
</comment>
<dbReference type="EMBL" id="SMAN01000001">
    <property type="protein sequence ID" value="TCT27066.1"/>
    <property type="molecule type" value="Genomic_DNA"/>
</dbReference>
<dbReference type="Proteomes" id="UP000294650">
    <property type="component" value="Unassembled WGS sequence"/>
</dbReference>
<feature type="region of interest" description="Disordered" evidence="1">
    <location>
        <begin position="52"/>
        <end position="134"/>
    </location>
</feature>
<name>A0A4R3NDR0_9BACI</name>
<dbReference type="InterPro" id="IPR009988">
    <property type="entry name" value="DUF1510"/>
</dbReference>
<evidence type="ECO:0000256" key="2">
    <source>
        <dbReference type="SAM" id="Phobius"/>
    </source>
</evidence>
<keyword evidence="2" id="KW-0812">Transmembrane</keyword>
<feature type="region of interest" description="Disordered" evidence="1">
    <location>
        <begin position="179"/>
        <end position="198"/>
    </location>
</feature>
<keyword evidence="2" id="KW-1133">Transmembrane helix</keyword>
<gene>
    <name evidence="4" type="ORF">EDD68_101432</name>
</gene>
<evidence type="ECO:0000313" key="5">
    <source>
        <dbReference type="Proteomes" id="UP000294650"/>
    </source>
</evidence>
<feature type="compositionally biased region" description="Basic and acidic residues" evidence="1">
    <location>
        <begin position="122"/>
        <end position="134"/>
    </location>
</feature>
<evidence type="ECO:0000256" key="1">
    <source>
        <dbReference type="SAM" id="MobiDB-lite"/>
    </source>
</evidence>
<feature type="domain" description="DUF1510" evidence="3">
    <location>
        <begin position="138"/>
        <end position="195"/>
    </location>
</feature>
<evidence type="ECO:0000259" key="3">
    <source>
        <dbReference type="Pfam" id="PF07423"/>
    </source>
</evidence>
<feature type="compositionally biased region" description="Acidic residues" evidence="1">
    <location>
        <begin position="78"/>
        <end position="107"/>
    </location>
</feature>
<accession>A0A4R3NDR0</accession>
<evidence type="ECO:0000313" key="4">
    <source>
        <dbReference type="EMBL" id="TCT27066.1"/>
    </source>
</evidence>
<keyword evidence="2" id="KW-0472">Membrane</keyword>
<dbReference type="OrthoDB" id="2168558at2"/>
<protein>
    <submittedName>
        <fullName evidence="4">Uncharacterized protein DUF1510</fullName>
    </submittedName>
</protein>
<dbReference type="AlphaFoldDB" id="A0A4R3NDR0"/>
<keyword evidence="5" id="KW-1185">Reference proteome</keyword>